<sequence length="189" mass="22285">MLDDDIGSDETVFEEDLLVGINPKTIEQDERIQSEKWAKRYQPVFKMWKILIRFAVLKPSEAQFELLERSWKHIIGKCLNEKPVLQKLLTDMYNKHEPPWKTDLNDETRQEWAMKFAYVIMQLRGSLFGGFSGRHFSEGKQPENFYTDVKKVLDVYVFGQKEWSPEFKTAFYRARKVCDCAEPLSYIGG</sequence>
<name>A0A6A7BFK4_9PLEO</name>
<evidence type="ECO:0000313" key="2">
    <source>
        <dbReference type="Proteomes" id="UP000799423"/>
    </source>
</evidence>
<gene>
    <name evidence="1" type="ORF">T440DRAFT_388738</name>
</gene>
<reference evidence="1" key="1">
    <citation type="submission" date="2020-01" db="EMBL/GenBank/DDBJ databases">
        <authorList>
            <consortium name="DOE Joint Genome Institute"/>
            <person name="Haridas S."/>
            <person name="Albert R."/>
            <person name="Binder M."/>
            <person name="Bloem J."/>
            <person name="Labutti K."/>
            <person name="Salamov A."/>
            <person name="Andreopoulos B."/>
            <person name="Baker S.E."/>
            <person name="Barry K."/>
            <person name="Bills G."/>
            <person name="Bluhm B.H."/>
            <person name="Cannon C."/>
            <person name="Castanera R."/>
            <person name="Culley D.E."/>
            <person name="Daum C."/>
            <person name="Ezra D."/>
            <person name="Gonzalez J.B."/>
            <person name="Henrissat B."/>
            <person name="Kuo A."/>
            <person name="Liang C."/>
            <person name="Lipzen A."/>
            <person name="Lutzoni F."/>
            <person name="Magnuson J."/>
            <person name="Mondo S."/>
            <person name="Nolan M."/>
            <person name="Ohm R."/>
            <person name="Pangilinan J."/>
            <person name="Park H.-J."/>
            <person name="Ramirez L."/>
            <person name="Alfaro M."/>
            <person name="Sun H."/>
            <person name="Tritt A."/>
            <person name="Yoshinaga Y."/>
            <person name="Zwiers L.-H."/>
            <person name="Turgeon B.G."/>
            <person name="Goodwin S.B."/>
            <person name="Spatafora J.W."/>
            <person name="Crous P.W."/>
            <person name="Grigoriev I.V."/>
        </authorList>
    </citation>
    <scope>NUCLEOTIDE SEQUENCE</scope>
    <source>
        <strain evidence="1">IPT5</strain>
    </source>
</reference>
<organism evidence="1 2">
    <name type="scientific">Plenodomus tracheiphilus IPT5</name>
    <dbReference type="NCBI Taxonomy" id="1408161"/>
    <lineage>
        <taxon>Eukaryota</taxon>
        <taxon>Fungi</taxon>
        <taxon>Dikarya</taxon>
        <taxon>Ascomycota</taxon>
        <taxon>Pezizomycotina</taxon>
        <taxon>Dothideomycetes</taxon>
        <taxon>Pleosporomycetidae</taxon>
        <taxon>Pleosporales</taxon>
        <taxon>Pleosporineae</taxon>
        <taxon>Leptosphaeriaceae</taxon>
        <taxon>Plenodomus</taxon>
    </lineage>
</organism>
<proteinExistence type="predicted"/>
<protein>
    <submittedName>
        <fullName evidence="1">Uncharacterized protein</fullName>
    </submittedName>
</protein>
<dbReference type="EMBL" id="MU006293">
    <property type="protein sequence ID" value="KAF2854201.1"/>
    <property type="molecule type" value="Genomic_DNA"/>
</dbReference>
<dbReference type="AlphaFoldDB" id="A0A6A7BFK4"/>
<accession>A0A6A7BFK4</accession>
<evidence type="ECO:0000313" key="1">
    <source>
        <dbReference type="EMBL" id="KAF2854201.1"/>
    </source>
</evidence>
<dbReference type="Proteomes" id="UP000799423">
    <property type="component" value="Unassembled WGS sequence"/>
</dbReference>
<keyword evidence="2" id="KW-1185">Reference proteome</keyword>